<feature type="signal peptide" evidence="4">
    <location>
        <begin position="1"/>
        <end position="15"/>
    </location>
</feature>
<reference evidence="6" key="2">
    <citation type="submission" date="2025-08" db="UniProtKB">
        <authorList>
            <consortium name="Ensembl"/>
        </authorList>
    </citation>
    <scope>IDENTIFICATION</scope>
</reference>
<gene>
    <name evidence="6" type="primary">LRRC17</name>
    <name evidence="6" type="synonym">lrrc17</name>
</gene>
<name>A0A8C4RRG7_ERPCA</name>
<evidence type="ECO:0000259" key="5">
    <source>
        <dbReference type="SMART" id="SM00082"/>
    </source>
</evidence>
<dbReference type="GeneTree" id="ENSGT00940000156400"/>
<keyword evidence="3" id="KW-0677">Repeat</keyword>
<dbReference type="Ensembl" id="ENSECRT00000005889.1">
    <property type="protein sequence ID" value="ENSECRP00000005791.1"/>
    <property type="gene ID" value="ENSECRG00000003874.1"/>
</dbReference>
<organism evidence="6 7">
    <name type="scientific">Erpetoichthys calabaricus</name>
    <name type="common">Rope fish</name>
    <name type="synonym">Calamoichthys calabaricus</name>
    <dbReference type="NCBI Taxonomy" id="27687"/>
    <lineage>
        <taxon>Eukaryota</taxon>
        <taxon>Metazoa</taxon>
        <taxon>Chordata</taxon>
        <taxon>Craniata</taxon>
        <taxon>Vertebrata</taxon>
        <taxon>Euteleostomi</taxon>
        <taxon>Actinopterygii</taxon>
        <taxon>Polypteriformes</taxon>
        <taxon>Polypteridae</taxon>
        <taxon>Erpetoichthys</taxon>
    </lineage>
</organism>
<evidence type="ECO:0000256" key="3">
    <source>
        <dbReference type="ARBA" id="ARBA00022737"/>
    </source>
</evidence>
<dbReference type="InterPro" id="IPR032675">
    <property type="entry name" value="LRR_dom_sf"/>
</dbReference>
<protein>
    <submittedName>
        <fullName evidence="6">Leucine rich repeat containing 17</fullName>
    </submittedName>
</protein>
<feature type="domain" description="LRRCT" evidence="5">
    <location>
        <begin position="343"/>
        <end position="394"/>
    </location>
</feature>
<feature type="domain" description="LRRCT" evidence="5">
    <location>
        <begin position="158"/>
        <end position="208"/>
    </location>
</feature>
<feature type="chain" id="PRO_5034908642" evidence="4">
    <location>
        <begin position="16"/>
        <end position="440"/>
    </location>
</feature>
<dbReference type="AlphaFoldDB" id="A0A8C4RRG7"/>
<sequence>MKTVMLIMLLVFCRSAEFRKGKNGGMKNRLNGMRAGRRSTSKRFAAIDCKDYIELKEKYFDCQDKRLTRVSPHWPEDIIHMLLARNRIRRLENDMFLTFKNMKSLDLQQNDIAIIEEHAFAGLDKLTTLLLQHNRLQVVAEDVFINLPLLKYLRIYENPWNCSCELDGLIRKLQLPGSRNLGNYAKCAEPNNLKDQRLKKIKTDLLCEDDESSLQGTKKPFTPYSNIKEVDSTMCHIYMFPKPLLDCQNKDLKKVPADIPPEVFRIDLSRNKIKHLKAKEFLGLKDLKVLNLSSNAIQHIDMAAFSGLLHLRELDLSKNLLEHFDYGVLENLYFVQKLWLGGNPWRCDYNIHYLLYWLKHHYSVEHDGLTCKEPEEFKGWIVEEYVKSYYEECPKDKPTGQTDGIQEVNSDAEDQENMEHMPQHLIGSKVQETFKIIRLT</sequence>
<reference evidence="6" key="1">
    <citation type="submission" date="2021-06" db="EMBL/GenBank/DDBJ databases">
        <authorList>
            <consortium name="Wellcome Sanger Institute Data Sharing"/>
        </authorList>
    </citation>
    <scope>NUCLEOTIDE SEQUENCE [LARGE SCALE GENOMIC DNA]</scope>
</reference>
<evidence type="ECO:0000313" key="7">
    <source>
        <dbReference type="Proteomes" id="UP000694620"/>
    </source>
</evidence>
<evidence type="ECO:0000256" key="4">
    <source>
        <dbReference type="SAM" id="SignalP"/>
    </source>
</evidence>
<dbReference type="InterPro" id="IPR000483">
    <property type="entry name" value="Cys-rich_flank_reg_C"/>
</dbReference>
<dbReference type="Gene3D" id="3.80.10.10">
    <property type="entry name" value="Ribonuclease Inhibitor"/>
    <property type="match status" value="3"/>
</dbReference>
<dbReference type="Pfam" id="PF13855">
    <property type="entry name" value="LRR_8"/>
    <property type="match status" value="2"/>
</dbReference>
<dbReference type="PANTHER" id="PTHR24369">
    <property type="entry name" value="ANTIGEN BSP, PUTATIVE-RELATED"/>
    <property type="match status" value="1"/>
</dbReference>
<dbReference type="SMART" id="SM00082">
    <property type="entry name" value="LRRCT"/>
    <property type="match status" value="2"/>
</dbReference>
<keyword evidence="7" id="KW-1185">Reference proteome</keyword>
<keyword evidence="1" id="KW-0433">Leucine-rich repeat</keyword>
<dbReference type="InterPro" id="IPR050541">
    <property type="entry name" value="LRR_TM_domain-containing"/>
</dbReference>
<dbReference type="InterPro" id="IPR003591">
    <property type="entry name" value="Leu-rich_rpt_typical-subtyp"/>
</dbReference>
<proteinExistence type="predicted"/>
<reference evidence="6" key="3">
    <citation type="submission" date="2025-09" db="UniProtKB">
        <authorList>
            <consortium name="Ensembl"/>
        </authorList>
    </citation>
    <scope>IDENTIFICATION</scope>
</reference>
<evidence type="ECO:0000313" key="6">
    <source>
        <dbReference type="Ensembl" id="ENSECRP00000005791.1"/>
    </source>
</evidence>
<dbReference type="PROSITE" id="PS51450">
    <property type="entry name" value="LRR"/>
    <property type="match status" value="1"/>
</dbReference>
<dbReference type="SMART" id="SM00369">
    <property type="entry name" value="LRR_TYP"/>
    <property type="match status" value="4"/>
</dbReference>
<dbReference type="Proteomes" id="UP000694620">
    <property type="component" value="Chromosome 1"/>
</dbReference>
<evidence type="ECO:0000256" key="2">
    <source>
        <dbReference type="ARBA" id="ARBA00022729"/>
    </source>
</evidence>
<accession>A0A8C4RRG7</accession>
<dbReference type="PANTHER" id="PTHR24369:SF213">
    <property type="entry name" value="INSULIN LIKE GROWTH FACTOR BINDING PROTEIN ACID LABILE SUBUNIT"/>
    <property type="match status" value="1"/>
</dbReference>
<dbReference type="SMART" id="SM00365">
    <property type="entry name" value="LRR_SD22"/>
    <property type="match status" value="4"/>
</dbReference>
<evidence type="ECO:0000256" key="1">
    <source>
        <dbReference type="ARBA" id="ARBA00022614"/>
    </source>
</evidence>
<dbReference type="SUPFAM" id="SSF52058">
    <property type="entry name" value="L domain-like"/>
    <property type="match status" value="1"/>
</dbReference>
<dbReference type="InterPro" id="IPR001611">
    <property type="entry name" value="Leu-rich_rpt"/>
</dbReference>
<keyword evidence="2 4" id="KW-0732">Signal</keyword>
<dbReference type="GO" id="GO:0005886">
    <property type="term" value="C:plasma membrane"/>
    <property type="evidence" value="ECO:0007669"/>
    <property type="project" value="TreeGrafter"/>
</dbReference>